<name>A0AB33CSR3_ALCFA</name>
<dbReference type="Pfam" id="PF06355">
    <property type="entry name" value="Aegerolysin"/>
    <property type="match status" value="1"/>
</dbReference>
<dbReference type="Proteomes" id="UP000214561">
    <property type="component" value="Chromosome"/>
</dbReference>
<dbReference type="KEGG" id="afq:AFA_10005"/>
<dbReference type="PIRSF" id="PIRSF007951">
    <property type="entry name" value="Hemolysin, aegerolysin type"/>
    <property type="match status" value="1"/>
</dbReference>
<evidence type="ECO:0000313" key="2">
    <source>
        <dbReference type="EMBL" id="ASR89750.1"/>
    </source>
</evidence>
<gene>
    <name evidence="2" type="ORF">AFA_10005</name>
</gene>
<evidence type="ECO:0008006" key="4">
    <source>
        <dbReference type="Google" id="ProtNLM"/>
    </source>
</evidence>
<proteinExistence type="inferred from homology"/>
<dbReference type="EMBL" id="CP021641">
    <property type="protein sequence ID" value="ASR89750.1"/>
    <property type="molecule type" value="Genomic_DNA"/>
</dbReference>
<dbReference type="RefSeq" id="WP_094196785.1">
    <property type="nucleotide sequence ID" value="NZ_CP021641.1"/>
</dbReference>
<organism evidence="2 3">
    <name type="scientific">Alcaligenes faecalis</name>
    <dbReference type="NCBI Taxonomy" id="511"/>
    <lineage>
        <taxon>Bacteria</taxon>
        <taxon>Pseudomonadati</taxon>
        <taxon>Pseudomonadota</taxon>
        <taxon>Betaproteobacteria</taxon>
        <taxon>Burkholderiales</taxon>
        <taxon>Alcaligenaceae</taxon>
        <taxon>Alcaligenes</taxon>
    </lineage>
</organism>
<reference evidence="2 3" key="1">
    <citation type="submission" date="2017-05" db="EMBL/GenBank/DDBJ databases">
        <authorList>
            <person name="Qiu J.G."/>
            <person name="He J."/>
        </authorList>
    </citation>
    <scope>NUCLEOTIDE SEQUENCE [LARGE SCALE GENOMIC DNA]</scope>
    <source>
        <strain evidence="2 3">JQ135</strain>
    </source>
</reference>
<protein>
    <recommendedName>
        <fullName evidence="4">Aegerolysin</fullName>
    </recommendedName>
</protein>
<dbReference type="GO" id="GO:0019836">
    <property type="term" value="P:symbiont-mediated hemolysis of host erythrocyte"/>
    <property type="evidence" value="ECO:0007669"/>
    <property type="project" value="InterPro"/>
</dbReference>
<comment type="similarity">
    <text evidence="1">Belongs to the aegerolysin family.</text>
</comment>
<accession>A0AB33CSR3</accession>
<dbReference type="Gene3D" id="2.60.270.50">
    <property type="match status" value="1"/>
</dbReference>
<sequence>MNSKIDKDFSDEEKTLRAYAQWIEITVFVVNGDFEIKGAHLDWGKFHEPGNKNKEIYASQINGTIIKDEDSYTIASCGRENASSGTEGRFSLYDGDTEVFKYYWDCPWSGSNSDRLDVKDKEKYAVNKKGGGSTSGASGNIFITVVKKY</sequence>
<dbReference type="AlphaFoldDB" id="A0AB33CSR3"/>
<evidence type="ECO:0000313" key="3">
    <source>
        <dbReference type="Proteomes" id="UP000214561"/>
    </source>
</evidence>
<evidence type="ECO:0000256" key="1">
    <source>
        <dbReference type="ARBA" id="ARBA00010795"/>
    </source>
</evidence>
<dbReference type="InterPro" id="IPR009413">
    <property type="entry name" value="Aegerolysin-typ"/>
</dbReference>